<comment type="caution">
    <text evidence="4">The sequence shown here is derived from an EMBL/GenBank/DDBJ whole genome shotgun (WGS) entry which is preliminary data.</text>
</comment>
<dbReference type="InterPro" id="IPR007693">
    <property type="entry name" value="DNA_helicase_DnaB-like_N"/>
</dbReference>
<dbReference type="InterPro" id="IPR036185">
    <property type="entry name" value="DNA_heli_DnaB-like_N_sf"/>
</dbReference>
<keyword evidence="1" id="KW-0235">DNA replication</keyword>
<feature type="domain" description="DNA helicase DnaB-like N-terminal" evidence="3">
    <location>
        <begin position="23"/>
        <end position="65"/>
    </location>
</feature>
<evidence type="ECO:0000259" key="3">
    <source>
        <dbReference type="Pfam" id="PF00772"/>
    </source>
</evidence>
<accession>A0ABV9GF63</accession>
<dbReference type="Proteomes" id="UP001595993">
    <property type="component" value="Unassembled WGS sequence"/>
</dbReference>
<reference evidence="5" key="1">
    <citation type="journal article" date="2019" name="Int. J. Syst. Evol. Microbiol.">
        <title>The Global Catalogue of Microorganisms (GCM) 10K type strain sequencing project: providing services to taxonomists for standard genome sequencing and annotation.</title>
        <authorList>
            <consortium name="The Broad Institute Genomics Platform"/>
            <consortium name="The Broad Institute Genome Sequencing Center for Infectious Disease"/>
            <person name="Wu L."/>
            <person name="Ma J."/>
        </authorList>
    </citation>
    <scope>NUCLEOTIDE SEQUENCE [LARGE SCALE GENOMIC DNA]</scope>
    <source>
        <strain evidence="5">CGMCC 4.7139</strain>
    </source>
</reference>
<dbReference type="RefSeq" id="WP_381203370.1">
    <property type="nucleotide sequence ID" value="NZ_JBHSFE010000039.1"/>
</dbReference>
<proteinExistence type="predicted"/>
<sequence length="103" mass="10957">MPRTPDPDEDDLDTIPPPQPVFYAEQALLGALLLEPQRRDDVSGLGPDAFSTAAHSALFAAIRSLPAPDPVQHAMNTCRTVGGRGGAPAGAARRVAMWARTIW</sequence>
<evidence type="ECO:0000256" key="1">
    <source>
        <dbReference type="ARBA" id="ARBA00022705"/>
    </source>
</evidence>
<evidence type="ECO:0000256" key="2">
    <source>
        <dbReference type="ARBA" id="ARBA00023125"/>
    </source>
</evidence>
<keyword evidence="2" id="KW-0238">DNA-binding</keyword>
<dbReference type="SUPFAM" id="SSF48024">
    <property type="entry name" value="N-terminal domain of DnaB helicase"/>
    <property type="match status" value="1"/>
</dbReference>
<protein>
    <submittedName>
        <fullName evidence="4">DnaB-like helicase N-terminal domain-containing protein</fullName>
    </submittedName>
</protein>
<evidence type="ECO:0000313" key="4">
    <source>
        <dbReference type="EMBL" id="MFC4612900.1"/>
    </source>
</evidence>
<organism evidence="4 5">
    <name type="scientific">Streptomyces maoxianensis</name>
    <dbReference type="NCBI Taxonomy" id="1459942"/>
    <lineage>
        <taxon>Bacteria</taxon>
        <taxon>Bacillati</taxon>
        <taxon>Actinomycetota</taxon>
        <taxon>Actinomycetes</taxon>
        <taxon>Kitasatosporales</taxon>
        <taxon>Streptomycetaceae</taxon>
        <taxon>Streptomyces</taxon>
    </lineage>
</organism>
<dbReference type="Gene3D" id="1.10.860.10">
    <property type="entry name" value="DNAb Helicase, Chain A"/>
    <property type="match status" value="1"/>
</dbReference>
<dbReference type="InterPro" id="IPR016136">
    <property type="entry name" value="DNA_helicase_N/primase_C"/>
</dbReference>
<name>A0ABV9GF63_9ACTN</name>
<keyword evidence="5" id="KW-1185">Reference proteome</keyword>
<dbReference type="Pfam" id="PF00772">
    <property type="entry name" value="DnaB"/>
    <property type="match status" value="1"/>
</dbReference>
<evidence type="ECO:0000313" key="5">
    <source>
        <dbReference type="Proteomes" id="UP001595993"/>
    </source>
</evidence>
<gene>
    <name evidence="4" type="ORF">ACFO9E_34905</name>
</gene>
<dbReference type="EMBL" id="JBHSFE010000039">
    <property type="protein sequence ID" value="MFC4612900.1"/>
    <property type="molecule type" value="Genomic_DNA"/>
</dbReference>